<sequence length="984" mass="103463">MFSSKTSRVLRLRYSLQVTAAFTAACFGGSALAQEVPAGTTPATEASDERDPRGEIVVTASRTATNGLQAPTPTQVVGAEVIEKQGATTVMEVLNLNPAFKATRSPGANATNTSSPAQATADLRALGGQRTLVLVNQSRVVPFAPASNLGVPTTTDLNLFPTLMIERVDVVTGGASALYGSDAVSGVVNIIMKKEYDGLQVTAQAGASQSGDYGNYRVGFVGGTSFNEGRGNIVLSGDYSYNDGVSDIYNRDWGREEWMIVTNSQRTVAGTAGFGQPNFILARNVHNSLGEDGVILNGATTTGGNIANIPGLTGMAFTANGGLRPYNKGAIFGGQTMIGGEGASIIKGTDLIPSVERMTLYGSLYYEFSDSLTAYVEGGYSTSTGILDGVPMRLASQRILRDNAYISPQVRALLPANLASFNISRIAYDIPNNVYEITNETPHGVVGFEGKFGGSWKWDAHVSYGVNNYSSATFLNPVTAKLNFAIDAVDQGQFQTGVANGNIVCRATLPGAAFNAAATGCVPINLFGAGNPSQAARDYILGSGLAEVKYDQLAAGVNLVGEPFATWAGPVVIAVGAEYRRETQALTADAVGSANGFLTAGNAVPYSGEFDVREGYFEATVPLARDTPFLRTLDLNGAVRYADYSTVGGQTAWKLGGVWEPVTGLNIRVSRSRDIRAPAINELASPGSNVTNSVVLVVDGVSKTATIPQNTSAGNPNAGAEYANTWTAGFAYRGSGALRGFGLSVDYYNIKIEDAITNLTTVNIASLCSSGDTYFCGLFSYGPDISTADPNDRIHTGLIAGSLNVGAFQQEGVDMTLTYGTSVGFLGDGGRYSLAASGTYIFNALVDTGTGAANAVIDRAGENGWANLSSIPTFRGNLSQTIGADGWELTLQTIFISKGTQDNTYNTLPTNTINDNTVPAVAYFNLFGKLFAGGNKKFELFWAVNNLFDKDPPPTPYAILNGPVNGQYYDKVGRNFTLGARVRF</sequence>
<comment type="caution">
    <text evidence="13">The sequence shown here is derived from an EMBL/GenBank/DDBJ whole genome shotgun (WGS) entry which is preliminary data.</text>
</comment>
<dbReference type="Pfam" id="PF00593">
    <property type="entry name" value="TonB_dep_Rec_b-barrel"/>
    <property type="match status" value="1"/>
</dbReference>
<evidence type="ECO:0008006" key="15">
    <source>
        <dbReference type="Google" id="ProtNLM"/>
    </source>
</evidence>
<evidence type="ECO:0000256" key="10">
    <source>
        <dbReference type="SAM" id="SignalP"/>
    </source>
</evidence>
<dbReference type="OrthoDB" id="7051241at2"/>
<evidence type="ECO:0000259" key="11">
    <source>
        <dbReference type="Pfam" id="PF00593"/>
    </source>
</evidence>
<keyword evidence="10" id="KW-0732">Signal</keyword>
<dbReference type="Gene3D" id="2.40.170.20">
    <property type="entry name" value="TonB-dependent receptor, beta-barrel domain"/>
    <property type="match status" value="1"/>
</dbReference>
<feature type="domain" description="TonB-dependent receptor-like beta-barrel" evidence="11">
    <location>
        <begin position="446"/>
        <end position="947"/>
    </location>
</feature>
<proteinExistence type="inferred from homology"/>
<reference evidence="13 14" key="1">
    <citation type="submission" date="2016-08" db="EMBL/GenBank/DDBJ databases">
        <title>Draft genome of the agarase producing Sphingomonas sp. MCT13.</title>
        <authorList>
            <person name="D'Andrea M.M."/>
            <person name="Rossolini G.M."/>
            <person name="Thaller M.C."/>
        </authorList>
    </citation>
    <scope>NUCLEOTIDE SEQUENCE [LARGE SCALE GENOMIC DNA]</scope>
    <source>
        <strain evidence="13 14">MCT13</strain>
    </source>
</reference>
<name>A0A1E3LRD8_9SPHN</name>
<keyword evidence="2 8" id="KW-0813">Transport</keyword>
<organism evidence="13 14">
    <name type="scientific">Sphingomonas turrisvirgatae</name>
    <dbReference type="NCBI Taxonomy" id="1888892"/>
    <lineage>
        <taxon>Bacteria</taxon>
        <taxon>Pseudomonadati</taxon>
        <taxon>Pseudomonadota</taxon>
        <taxon>Alphaproteobacteria</taxon>
        <taxon>Sphingomonadales</taxon>
        <taxon>Sphingomonadaceae</taxon>
        <taxon>Sphingomonas</taxon>
    </lineage>
</organism>
<comment type="subcellular location">
    <subcellularLocation>
        <location evidence="1 8">Cell outer membrane</location>
        <topology evidence="1 8">Multi-pass membrane protein</topology>
    </subcellularLocation>
</comment>
<evidence type="ECO:0000256" key="5">
    <source>
        <dbReference type="ARBA" id="ARBA00023077"/>
    </source>
</evidence>
<dbReference type="STRING" id="1888892.BFL28_06040"/>
<dbReference type="InterPro" id="IPR037066">
    <property type="entry name" value="Plug_dom_sf"/>
</dbReference>
<evidence type="ECO:0000256" key="3">
    <source>
        <dbReference type="ARBA" id="ARBA00022452"/>
    </source>
</evidence>
<keyword evidence="4 8" id="KW-0812">Transmembrane</keyword>
<dbReference type="SUPFAM" id="SSF56935">
    <property type="entry name" value="Porins"/>
    <property type="match status" value="1"/>
</dbReference>
<dbReference type="EMBL" id="MDDS01000075">
    <property type="protein sequence ID" value="ODP36264.1"/>
    <property type="molecule type" value="Genomic_DNA"/>
</dbReference>
<keyword evidence="6 8" id="KW-0472">Membrane</keyword>
<keyword evidence="14" id="KW-1185">Reference proteome</keyword>
<dbReference type="InterPro" id="IPR000531">
    <property type="entry name" value="Beta-barrel_TonB"/>
</dbReference>
<evidence type="ECO:0000259" key="12">
    <source>
        <dbReference type="Pfam" id="PF07715"/>
    </source>
</evidence>
<dbReference type="PROSITE" id="PS51257">
    <property type="entry name" value="PROKAR_LIPOPROTEIN"/>
    <property type="match status" value="1"/>
</dbReference>
<protein>
    <recommendedName>
        <fullName evidence="15">TonB-dependent receptor</fullName>
    </recommendedName>
</protein>
<dbReference type="InterPro" id="IPR012910">
    <property type="entry name" value="Plug_dom"/>
</dbReference>
<dbReference type="GO" id="GO:0009279">
    <property type="term" value="C:cell outer membrane"/>
    <property type="evidence" value="ECO:0007669"/>
    <property type="project" value="UniProtKB-SubCell"/>
</dbReference>
<dbReference type="PANTHER" id="PTHR47234">
    <property type="match status" value="1"/>
</dbReference>
<evidence type="ECO:0000313" key="13">
    <source>
        <dbReference type="EMBL" id="ODP36264.1"/>
    </source>
</evidence>
<dbReference type="AlphaFoldDB" id="A0A1E3LRD8"/>
<feature type="chain" id="PRO_5009131939" description="TonB-dependent receptor" evidence="10">
    <location>
        <begin position="34"/>
        <end position="984"/>
    </location>
</feature>
<evidence type="ECO:0000256" key="8">
    <source>
        <dbReference type="PROSITE-ProRule" id="PRU01360"/>
    </source>
</evidence>
<dbReference type="PANTHER" id="PTHR47234:SF2">
    <property type="entry name" value="TONB-DEPENDENT RECEPTOR"/>
    <property type="match status" value="1"/>
</dbReference>
<evidence type="ECO:0000256" key="6">
    <source>
        <dbReference type="ARBA" id="ARBA00023136"/>
    </source>
</evidence>
<dbReference type="Gene3D" id="2.170.130.10">
    <property type="entry name" value="TonB-dependent receptor, plug domain"/>
    <property type="match status" value="1"/>
</dbReference>
<feature type="domain" description="TonB-dependent receptor plug" evidence="12">
    <location>
        <begin position="69"/>
        <end position="187"/>
    </location>
</feature>
<keyword evidence="7 8" id="KW-0998">Cell outer membrane</keyword>
<dbReference type="Proteomes" id="UP000094487">
    <property type="component" value="Unassembled WGS sequence"/>
</dbReference>
<evidence type="ECO:0000256" key="2">
    <source>
        <dbReference type="ARBA" id="ARBA00022448"/>
    </source>
</evidence>
<evidence type="ECO:0000256" key="4">
    <source>
        <dbReference type="ARBA" id="ARBA00022692"/>
    </source>
</evidence>
<feature type="signal peptide" evidence="10">
    <location>
        <begin position="1"/>
        <end position="33"/>
    </location>
</feature>
<gene>
    <name evidence="13" type="ORF">BFL28_06040</name>
</gene>
<evidence type="ECO:0000313" key="14">
    <source>
        <dbReference type="Proteomes" id="UP000094487"/>
    </source>
</evidence>
<keyword evidence="5 9" id="KW-0798">TonB box</keyword>
<dbReference type="Pfam" id="PF07715">
    <property type="entry name" value="Plug"/>
    <property type="match status" value="1"/>
</dbReference>
<dbReference type="InterPro" id="IPR039426">
    <property type="entry name" value="TonB-dep_rcpt-like"/>
</dbReference>
<evidence type="ECO:0000256" key="9">
    <source>
        <dbReference type="RuleBase" id="RU003357"/>
    </source>
</evidence>
<keyword evidence="3 8" id="KW-1134">Transmembrane beta strand</keyword>
<dbReference type="PROSITE" id="PS52016">
    <property type="entry name" value="TONB_DEPENDENT_REC_3"/>
    <property type="match status" value="1"/>
</dbReference>
<evidence type="ECO:0000256" key="7">
    <source>
        <dbReference type="ARBA" id="ARBA00023237"/>
    </source>
</evidence>
<evidence type="ECO:0000256" key="1">
    <source>
        <dbReference type="ARBA" id="ARBA00004571"/>
    </source>
</evidence>
<comment type="similarity">
    <text evidence="8 9">Belongs to the TonB-dependent receptor family.</text>
</comment>
<dbReference type="InterPro" id="IPR036942">
    <property type="entry name" value="Beta-barrel_TonB_sf"/>
</dbReference>
<accession>A0A1E3LRD8</accession>